<dbReference type="SUPFAM" id="SSF51338">
    <property type="entry name" value="Composite domain of metallo-dependent hydrolases"/>
    <property type="match status" value="1"/>
</dbReference>
<dbReference type="CDD" id="cd01299">
    <property type="entry name" value="Met_dep_hydrolase_A"/>
    <property type="match status" value="1"/>
</dbReference>
<feature type="chain" id="PRO_5015583295" evidence="1">
    <location>
        <begin position="21"/>
        <end position="423"/>
    </location>
</feature>
<dbReference type="PANTHER" id="PTHR43135:SF3">
    <property type="entry name" value="ALPHA-D-RIBOSE 1-METHYLPHOSPHONATE 5-TRIPHOSPHATE DIPHOSPHATASE"/>
    <property type="match status" value="1"/>
</dbReference>
<dbReference type="PANTHER" id="PTHR43135">
    <property type="entry name" value="ALPHA-D-RIBOSE 1-METHYLPHOSPHONATE 5-TRIPHOSPHATE DIPHOSPHATASE"/>
    <property type="match status" value="1"/>
</dbReference>
<dbReference type="Gene3D" id="3.20.20.140">
    <property type="entry name" value="Metal-dependent hydrolases"/>
    <property type="match status" value="1"/>
</dbReference>
<evidence type="ECO:0000256" key="1">
    <source>
        <dbReference type="SAM" id="SignalP"/>
    </source>
</evidence>
<dbReference type="SUPFAM" id="SSF51556">
    <property type="entry name" value="Metallo-dependent hydrolases"/>
    <property type="match status" value="1"/>
</dbReference>
<dbReference type="InterPro" id="IPR051781">
    <property type="entry name" value="Metallo-dep_Hydrolase"/>
</dbReference>
<evidence type="ECO:0000259" key="2">
    <source>
        <dbReference type="Pfam" id="PF01979"/>
    </source>
</evidence>
<keyword evidence="1" id="KW-0732">Signal</keyword>
<reference evidence="3 4" key="1">
    <citation type="submission" date="2018-05" db="EMBL/GenBank/DDBJ databases">
        <title>Genome of Sphingosinicella humi QZX222.</title>
        <authorList>
            <person name="Qiao Z."/>
            <person name="Wang G."/>
        </authorList>
    </citation>
    <scope>NUCLEOTIDE SEQUENCE [LARGE SCALE GENOMIC DNA]</scope>
    <source>
        <strain evidence="3 4">QZX222</strain>
    </source>
</reference>
<dbReference type="AlphaFoldDB" id="A0A2U2J301"/>
<feature type="domain" description="Amidohydrolase-related" evidence="2">
    <location>
        <begin position="74"/>
        <end position="421"/>
    </location>
</feature>
<keyword evidence="4" id="KW-1185">Reference proteome</keyword>
<gene>
    <name evidence="3" type="ORF">DF286_07410</name>
</gene>
<dbReference type="InterPro" id="IPR057744">
    <property type="entry name" value="OTAase-like"/>
</dbReference>
<dbReference type="GO" id="GO:0016810">
    <property type="term" value="F:hydrolase activity, acting on carbon-nitrogen (but not peptide) bonds"/>
    <property type="evidence" value="ECO:0007669"/>
    <property type="project" value="InterPro"/>
</dbReference>
<feature type="signal peptide" evidence="1">
    <location>
        <begin position="1"/>
        <end position="20"/>
    </location>
</feature>
<evidence type="ECO:0000313" key="3">
    <source>
        <dbReference type="EMBL" id="PWG02708.1"/>
    </source>
</evidence>
<accession>A0A2U2J301</accession>
<name>A0A2U2J301_9SPHN</name>
<keyword evidence="3" id="KW-0378">Hydrolase</keyword>
<evidence type="ECO:0000313" key="4">
    <source>
        <dbReference type="Proteomes" id="UP000245916"/>
    </source>
</evidence>
<dbReference type="EMBL" id="QFFF01000001">
    <property type="protein sequence ID" value="PWG02708.1"/>
    <property type="molecule type" value="Genomic_DNA"/>
</dbReference>
<proteinExistence type="predicted"/>
<organism evidence="3 4">
    <name type="scientific">Allosphingosinicella humi</name>
    <dbReference type="NCBI Taxonomy" id="2068657"/>
    <lineage>
        <taxon>Bacteria</taxon>
        <taxon>Pseudomonadati</taxon>
        <taxon>Pseudomonadota</taxon>
        <taxon>Alphaproteobacteria</taxon>
        <taxon>Sphingomonadales</taxon>
        <taxon>Sphingomonadaceae</taxon>
        <taxon>Allosphingosinicella</taxon>
    </lineage>
</organism>
<dbReference type="InterPro" id="IPR006680">
    <property type="entry name" value="Amidohydro-rel"/>
</dbReference>
<dbReference type="Proteomes" id="UP000245916">
    <property type="component" value="Unassembled WGS sequence"/>
</dbReference>
<dbReference type="InterPro" id="IPR011059">
    <property type="entry name" value="Metal-dep_hydrolase_composite"/>
</dbReference>
<dbReference type="OrthoDB" id="9782972at2"/>
<dbReference type="RefSeq" id="WP_109270848.1">
    <property type="nucleotide sequence ID" value="NZ_QFFF01000001.1"/>
</dbReference>
<dbReference type="InterPro" id="IPR032466">
    <property type="entry name" value="Metal_Hydrolase"/>
</dbReference>
<dbReference type="Pfam" id="PF01979">
    <property type="entry name" value="Amidohydro_1"/>
    <property type="match status" value="1"/>
</dbReference>
<dbReference type="Gene3D" id="2.30.40.10">
    <property type="entry name" value="Urease, subunit C, domain 1"/>
    <property type="match status" value="1"/>
</dbReference>
<sequence>MLSRLLLVLSACLIAAPAAAETIVIHAGQLIADASKPPMGPSTITVVDGRISSITEGHSAVPAGAELVDLSSKTVLPGLIDTHVHLTGEPGGDWRDEAVDTSEWSTLVGAKNALLTAKAGFTTVRDLGASPQSIFALRRATNESVIPGPRIVAAGSSISIIGGHGDVTGFRPDVMETLEIGNTCTGAVECAERVREASRAGADLIKIPATGGVLSQQARGLGQHFTDEEMKAIVDAAHSLGLKVAAHAHGARGIEAAARAGVDSIEHGTFADGAAIKAMKANGAALVPTLMAYTGIRDGLAKGVFTPAVAEKVRMTLDQVGQAARAARAAGVPVVFGTDSAVYPHGRNAEEFAQLVEIVGMSPAEALASATTGAAELIDMQNEVGRIAPGYSADLIAVEGNPLENVRVLEKVDWVMVQGRTID</sequence>
<comment type="caution">
    <text evidence="3">The sequence shown here is derived from an EMBL/GenBank/DDBJ whole genome shotgun (WGS) entry which is preliminary data.</text>
</comment>
<protein>
    <submittedName>
        <fullName evidence="3">Amidohydrolase family protein</fullName>
    </submittedName>
</protein>